<reference evidence="2 3" key="1">
    <citation type="submission" date="2013-12" db="EMBL/GenBank/DDBJ databases">
        <title>Draft genome of the parsitic nematode Ancylostoma duodenale.</title>
        <authorList>
            <person name="Mitreva M."/>
        </authorList>
    </citation>
    <scope>NUCLEOTIDE SEQUENCE [LARGE SCALE GENOMIC DNA]</scope>
    <source>
        <strain evidence="2 3">Zhejiang</strain>
    </source>
</reference>
<feature type="compositionally biased region" description="Polar residues" evidence="1">
    <location>
        <begin position="112"/>
        <end position="121"/>
    </location>
</feature>
<evidence type="ECO:0000313" key="3">
    <source>
        <dbReference type="Proteomes" id="UP000054047"/>
    </source>
</evidence>
<protein>
    <submittedName>
        <fullName evidence="2">Peptidase family A16</fullName>
    </submittedName>
</protein>
<feature type="region of interest" description="Disordered" evidence="1">
    <location>
        <begin position="67"/>
        <end position="121"/>
    </location>
</feature>
<evidence type="ECO:0000313" key="2">
    <source>
        <dbReference type="EMBL" id="KIH46791.1"/>
    </source>
</evidence>
<name>A0A0C2FPK3_9BILA</name>
<organism evidence="2 3">
    <name type="scientific">Ancylostoma duodenale</name>
    <dbReference type="NCBI Taxonomy" id="51022"/>
    <lineage>
        <taxon>Eukaryota</taxon>
        <taxon>Metazoa</taxon>
        <taxon>Ecdysozoa</taxon>
        <taxon>Nematoda</taxon>
        <taxon>Chromadorea</taxon>
        <taxon>Rhabditida</taxon>
        <taxon>Rhabditina</taxon>
        <taxon>Rhabditomorpha</taxon>
        <taxon>Strongyloidea</taxon>
        <taxon>Ancylostomatidae</taxon>
        <taxon>Ancylostomatinae</taxon>
        <taxon>Ancylostoma</taxon>
    </lineage>
</organism>
<evidence type="ECO:0000256" key="1">
    <source>
        <dbReference type="SAM" id="MobiDB-lite"/>
    </source>
</evidence>
<proteinExistence type="predicted"/>
<feature type="compositionally biased region" description="Low complexity" evidence="1">
    <location>
        <begin position="69"/>
        <end position="81"/>
    </location>
</feature>
<keyword evidence="3" id="KW-1185">Reference proteome</keyword>
<accession>A0A0C2FPK3</accession>
<gene>
    <name evidence="2" type="ORF">ANCDUO_23153</name>
</gene>
<dbReference type="Proteomes" id="UP000054047">
    <property type="component" value="Unassembled WGS sequence"/>
</dbReference>
<dbReference type="Pfam" id="PF03564">
    <property type="entry name" value="DUF1759"/>
    <property type="match status" value="1"/>
</dbReference>
<dbReference type="AlphaFoldDB" id="A0A0C2FPK3"/>
<feature type="non-terminal residue" evidence="2">
    <location>
        <position position="1"/>
    </location>
</feature>
<dbReference type="EMBL" id="KN768491">
    <property type="protein sequence ID" value="KIH46791.1"/>
    <property type="molecule type" value="Genomic_DNA"/>
</dbReference>
<sequence>LKAYSRITSLHDEWTALQQSDPRETEQFDECITKYGDYRTSVTQAVTQLDELDLLLNEVDNEFRGRDLSVSSDSSENPVSNGRFDVNLPFDVKSSRQDDQSLASQMPHPQRHSFNPSPNAVNAPYNNNSLLNFVDASILSKMELPTFDGNMLEFPEFASRFATLSCLRGRASHAIQGLSVTAENYKIAMDILNTHFNDRVIIKHVLYPKLAELPACDPEGRNFHTLYNRMFALIRQFANGNDDSKETGLGAILLNKLSLRVRSKIYDKTANSHNLSSSELRHLLTNIVRKDTTLHEMSYHARSTTPRDQYQTFYASSKVRNKRAPPNVMRENRLIFSCWEFL</sequence>
<dbReference type="OrthoDB" id="5846374at2759"/>
<dbReference type="InterPro" id="IPR005312">
    <property type="entry name" value="DUF1759"/>
</dbReference>